<dbReference type="GO" id="GO:0005524">
    <property type="term" value="F:ATP binding"/>
    <property type="evidence" value="ECO:0007669"/>
    <property type="project" value="UniProtKB-KW"/>
</dbReference>
<feature type="region of interest" description="Disordered" evidence="8">
    <location>
        <begin position="435"/>
        <end position="455"/>
    </location>
</feature>
<feature type="domain" description="Helicase C-terminal" evidence="10">
    <location>
        <begin position="295"/>
        <end position="440"/>
    </location>
</feature>
<reference evidence="12" key="1">
    <citation type="submission" date="2021-02" db="EMBL/GenBank/DDBJ databases">
        <title>First Annotated Genome of the Yellow-green Alga Tribonema minus.</title>
        <authorList>
            <person name="Mahan K.M."/>
        </authorList>
    </citation>
    <scope>NUCLEOTIDE SEQUENCE</scope>
    <source>
        <strain evidence="12">UTEX B ZZ1240</strain>
    </source>
</reference>
<evidence type="ECO:0000313" key="13">
    <source>
        <dbReference type="Proteomes" id="UP000664859"/>
    </source>
</evidence>
<dbReference type="CDD" id="cd17966">
    <property type="entry name" value="DEADc_DDX5_DDX17"/>
    <property type="match status" value="1"/>
</dbReference>
<evidence type="ECO:0000256" key="5">
    <source>
        <dbReference type="ARBA" id="ARBA00022840"/>
    </source>
</evidence>
<evidence type="ECO:0000256" key="7">
    <source>
        <dbReference type="RuleBase" id="RU000492"/>
    </source>
</evidence>
<dbReference type="Pfam" id="PF00271">
    <property type="entry name" value="Helicase_C"/>
    <property type="match status" value="1"/>
</dbReference>
<dbReference type="Gene3D" id="3.40.50.300">
    <property type="entry name" value="P-loop containing nucleotide triphosphate hydrolases"/>
    <property type="match status" value="2"/>
</dbReference>
<feature type="short sequence motif" description="Q motif" evidence="6">
    <location>
        <begin position="61"/>
        <end position="89"/>
    </location>
</feature>
<dbReference type="InterPro" id="IPR000629">
    <property type="entry name" value="RNA-helicase_DEAD-box_CS"/>
</dbReference>
<dbReference type="CDD" id="cd18787">
    <property type="entry name" value="SF2_C_DEAD"/>
    <property type="match status" value="1"/>
</dbReference>
<comment type="caution">
    <text evidence="12">The sequence shown here is derived from an EMBL/GenBank/DDBJ whole genome shotgun (WGS) entry which is preliminary data.</text>
</comment>
<dbReference type="PROSITE" id="PS51195">
    <property type="entry name" value="Q_MOTIF"/>
    <property type="match status" value="1"/>
</dbReference>
<dbReference type="Proteomes" id="UP000664859">
    <property type="component" value="Unassembled WGS sequence"/>
</dbReference>
<organism evidence="12 13">
    <name type="scientific">Tribonema minus</name>
    <dbReference type="NCBI Taxonomy" id="303371"/>
    <lineage>
        <taxon>Eukaryota</taxon>
        <taxon>Sar</taxon>
        <taxon>Stramenopiles</taxon>
        <taxon>Ochrophyta</taxon>
        <taxon>PX clade</taxon>
        <taxon>Xanthophyceae</taxon>
        <taxon>Tribonematales</taxon>
        <taxon>Tribonemataceae</taxon>
        <taxon>Tribonema</taxon>
    </lineage>
</organism>
<evidence type="ECO:0000256" key="4">
    <source>
        <dbReference type="ARBA" id="ARBA00022806"/>
    </source>
</evidence>
<keyword evidence="3 7" id="KW-0378">Hydrolase</keyword>
<dbReference type="InterPro" id="IPR014001">
    <property type="entry name" value="Helicase_ATP-bd"/>
</dbReference>
<proteinExistence type="inferred from homology"/>
<feature type="compositionally biased region" description="Gly residues" evidence="8">
    <location>
        <begin position="439"/>
        <end position="449"/>
    </location>
</feature>
<dbReference type="SMART" id="SM00490">
    <property type="entry name" value="HELICc"/>
    <property type="match status" value="1"/>
</dbReference>
<evidence type="ECO:0000259" key="11">
    <source>
        <dbReference type="PROSITE" id="PS51195"/>
    </source>
</evidence>
<keyword evidence="4 7" id="KW-0347">Helicase</keyword>
<dbReference type="FunFam" id="3.40.50.300:FF:000079">
    <property type="entry name" value="probable ATP-dependent RNA helicase DDX17"/>
    <property type="match status" value="1"/>
</dbReference>
<dbReference type="EMBL" id="JAFCMP010000058">
    <property type="protein sequence ID" value="KAG5189004.1"/>
    <property type="molecule type" value="Genomic_DNA"/>
</dbReference>
<dbReference type="InterPro" id="IPR014014">
    <property type="entry name" value="RNA_helicase_DEAD_Q_motif"/>
</dbReference>
<dbReference type="GO" id="GO:0016787">
    <property type="term" value="F:hydrolase activity"/>
    <property type="evidence" value="ECO:0007669"/>
    <property type="project" value="UniProtKB-KW"/>
</dbReference>
<dbReference type="InterPro" id="IPR001650">
    <property type="entry name" value="Helicase_C-like"/>
</dbReference>
<dbReference type="SUPFAM" id="SSF52540">
    <property type="entry name" value="P-loop containing nucleoside triphosphate hydrolases"/>
    <property type="match status" value="1"/>
</dbReference>
<dbReference type="Pfam" id="PF00270">
    <property type="entry name" value="DEAD"/>
    <property type="match status" value="1"/>
</dbReference>
<dbReference type="PROSITE" id="PS00039">
    <property type="entry name" value="DEAD_ATP_HELICASE"/>
    <property type="match status" value="1"/>
</dbReference>
<feature type="domain" description="DEAD-box RNA helicase Q" evidence="11">
    <location>
        <begin position="61"/>
        <end position="89"/>
    </location>
</feature>
<accession>A0A835ZEN1</accession>
<keyword evidence="13" id="KW-1185">Reference proteome</keyword>
<dbReference type="SMART" id="SM00487">
    <property type="entry name" value="DEXDc"/>
    <property type="match status" value="1"/>
</dbReference>
<comment type="similarity">
    <text evidence="7">Belongs to the DEAD box helicase family.</text>
</comment>
<dbReference type="AlphaFoldDB" id="A0A835ZEN1"/>
<evidence type="ECO:0000313" key="12">
    <source>
        <dbReference type="EMBL" id="KAG5189004.1"/>
    </source>
</evidence>
<keyword evidence="5 7" id="KW-0067">ATP-binding</keyword>
<name>A0A835ZEN1_9STRA</name>
<evidence type="ECO:0000256" key="8">
    <source>
        <dbReference type="SAM" id="MobiDB-lite"/>
    </source>
</evidence>
<dbReference type="GO" id="GO:0003724">
    <property type="term" value="F:RNA helicase activity"/>
    <property type="evidence" value="ECO:0007669"/>
    <property type="project" value="UniProtKB-EC"/>
</dbReference>
<dbReference type="OrthoDB" id="196131at2759"/>
<dbReference type="GO" id="GO:0003676">
    <property type="term" value="F:nucleic acid binding"/>
    <property type="evidence" value="ECO:0007669"/>
    <property type="project" value="InterPro"/>
</dbReference>
<dbReference type="InterPro" id="IPR011545">
    <property type="entry name" value="DEAD/DEAH_box_helicase_dom"/>
</dbReference>
<dbReference type="InterPro" id="IPR027417">
    <property type="entry name" value="P-loop_NTPase"/>
</dbReference>
<dbReference type="PANTHER" id="PTHR47958">
    <property type="entry name" value="ATP-DEPENDENT RNA HELICASE DBP3"/>
    <property type="match status" value="1"/>
</dbReference>
<evidence type="ECO:0000256" key="6">
    <source>
        <dbReference type="PROSITE-ProRule" id="PRU00552"/>
    </source>
</evidence>
<dbReference type="PROSITE" id="PS51194">
    <property type="entry name" value="HELICASE_CTER"/>
    <property type="match status" value="1"/>
</dbReference>
<evidence type="ECO:0000256" key="2">
    <source>
        <dbReference type="ARBA" id="ARBA00022741"/>
    </source>
</evidence>
<dbReference type="PROSITE" id="PS51192">
    <property type="entry name" value="HELICASE_ATP_BIND_1"/>
    <property type="match status" value="1"/>
</dbReference>
<feature type="domain" description="Helicase ATP-binding" evidence="9">
    <location>
        <begin position="92"/>
        <end position="267"/>
    </location>
</feature>
<gene>
    <name evidence="12" type="ORF">JKP88DRAFT_206387</name>
</gene>
<evidence type="ECO:0000256" key="1">
    <source>
        <dbReference type="ARBA" id="ARBA00012552"/>
    </source>
</evidence>
<evidence type="ECO:0000259" key="10">
    <source>
        <dbReference type="PROSITE" id="PS51194"/>
    </source>
</evidence>
<keyword evidence="2 7" id="KW-0547">Nucleotide-binding</keyword>
<evidence type="ECO:0000256" key="3">
    <source>
        <dbReference type="ARBA" id="ARBA00022801"/>
    </source>
</evidence>
<dbReference type="FunFam" id="3.40.50.300:FF:000008">
    <property type="entry name" value="ATP-dependent RNA helicase RhlB"/>
    <property type="match status" value="1"/>
</dbReference>
<evidence type="ECO:0000259" key="9">
    <source>
        <dbReference type="PROSITE" id="PS51192"/>
    </source>
</evidence>
<dbReference type="EC" id="3.6.4.13" evidence="1"/>
<sequence>MGALGANLRSIQWDMSKLPVFEKNFYIEHPDVTARSDQVAAGWRAEKGITIMGEGIPKPVFTFEEASMPEYVLNEVIKQGFPCPTPIQCQGWPMALLGRDMVGISATGSGKTLAFLLPAMIHINAQPYLQPGDGPIVLVVAPTRELAVQIKVECDKFGHSSGIKNTCVYGGVPKRTQVMDLQRGVEIVIATPGRLIDHLESGKTNLRRVTYLVLDEADRMLDMGFEPQIRKIVGQIRPDRQTLMWSATWPKEVQALARDFLTNYYQVTVGSLDLSANKDIRQYVEVLEDWDKYSKLLQYLREHNDGGRVLIFVETKKGADQLVRSLRADGWPANAIHGDKTQDERDYALKEFREGRKNMLVATDVASRGIDVKDIRMVINFDFPNNLEDYIHRIGRTARAGAKGTSVAFFTSKNARCARDLAKILSESGNDVPPALAGMSGGSYGGASGGQRRYR</sequence>
<protein>
    <recommendedName>
        <fullName evidence="1">RNA helicase</fullName>
        <ecNumber evidence="1">3.6.4.13</ecNumber>
    </recommendedName>
</protein>